<dbReference type="PIRSF" id="PIRSF000876">
    <property type="entry name" value="RR_chemtxs_CheB"/>
    <property type="match status" value="1"/>
</dbReference>
<dbReference type="CDD" id="cd17541">
    <property type="entry name" value="REC_CheB-like"/>
    <property type="match status" value="1"/>
</dbReference>
<dbReference type="PANTHER" id="PTHR42872">
    <property type="entry name" value="PROTEIN-GLUTAMATE METHYLESTERASE/PROTEIN-GLUTAMINE GLUTAMINASE"/>
    <property type="match status" value="1"/>
</dbReference>
<dbReference type="SUPFAM" id="SSF52738">
    <property type="entry name" value="Methylesterase CheB, C-terminal domain"/>
    <property type="match status" value="1"/>
</dbReference>
<comment type="PTM">
    <text evidence="5">Phosphorylated by CheA. Phosphorylation of the N-terminal regulatory domain activates the methylesterase activity.</text>
</comment>
<evidence type="ECO:0000256" key="3">
    <source>
        <dbReference type="ARBA" id="ARBA00022801"/>
    </source>
</evidence>
<dbReference type="Gene3D" id="3.40.50.2300">
    <property type="match status" value="1"/>
</dbReference>
<dbReference type="PROSITE" id="PS50110">
    <property type="entry name" value="RESPONSE_REGULATORY"/>
    <property type="match status" value="1"/>
</dbReference>
<evidence type="ECO:0000259" key="9">
    <source>
        <dbReference type="PROSITE" id="PS50122"/>
    </source>
</evidence>
<dbReference type="GO" id="GO:0008984">
    <property type="term" value="F:protein-glutamate methylesterase activity"/>
    <property type="evidence" value="ECO:0007669"/>
    <property type="project" value="UniProtKB-UniRule"/>
</dbReference>
<keyword evidence="3 5" id="KW-0378">Hydrolase</keyword>
<protein>
    <recommendedName>
        <fullName evidence="5">Protein-glutamate methylesterase/protein-glutamine glutaminase</fullName>
        <ecNumber evidence="5">3.1.1.61</ecNumber>
        <ecNumber evidence="5">3.5.1.44</ecNumber>
    </recommendedName>
</protein>
<comment type="domain">
    <text evidence="5">Contains a C-terminal catalytic domain, and an N-terminal region which modulates catalytic activity.</text>
</comment>
<dbReference type="InterPro" id="IPR000673">
    <property type="entry name" value="Sig_transdc_resp-reg_Me-estase"/>
</dbReference>
<evidence type="ECO:0000256" key="7">
    <source>
        <dbReference type="PROSITE-ProRule" id="PRU00169"/>
    </source>
</evidence>
<evidence type="ECO:0000256" key="4">
    <source>
        <dbReference type="ARBA" id="ARBA00048267"/>
    </source>
</evidence>
<dbReference type="CDD" id="cd16432">
    <property type="entry name" value="CheB_Rec"/>
    <property type="match status" value="1"/>
</dbReference>
<evidence type="ECO:0000259" key="8">
    <source>
        <dbReference type="PROSITE" id="PS50110"/>
    </source>
</evidence>
<keyword evidence="5 7" id="KW-0597">Phosphoprotein</keyword>
<dbReference type="HAMAP" id="MF_00099">
    <property type="entry name" value="CheB_chemtxs"/>
    <property type="match status" value="1"/>
</dbReference>
<dbReference type="GO" id="GO:0050568">
    <property type="term" value="F:protein-glutamine glutaminase activity"/>
    <property type="evidence" value="ECO:0007669"/>
    <property type="project" value="UniProtKB-UniRule"/>
</dbReference>
<dbReference type="GO" id="GO:0005737">
    <property type="term" value="C:cytoplasm"/>
    <property type="evidence" value="ECO:0007669"/>
    <property type="project" value="UniProtKB-SubCell"/>
</dbReference>
<dbReference type="AlphaFoldDB" id="U3B698"/>
<dbReference type="SMART" id="SM00448">
    <property type="entry name" value="REC"/>
    <property type="match status" value="1"/>
</dbReference>
<dbReference type="Pfam" id="PF00072">
    <property type="entry name" value="Response_reg"/>
    <property type="match status" value="1"/>
</dbReference>
<comment type="subcellular location">
    <subcellularLocation>
        <location evidence="5">Cytoplasm</location>
    </subcellularLocation>
</comment>
<keyword evidence="2 5" id="KW-0145">Chemotaxis</keyword>
<dbReference type="Proteomes" id="UP000016570">
    <property type="component" value="Unassembled WGS sequence"/>
</dbReference>
<dbReference type="InterPro" id="IPR008248">
    <property type="entry name" value="CheB-like"/>
</dbReference>
<dbReference type="InterPro" id="IPR001789">
    <property type="entry name" value="Sig_transdc_resp-reg_receiver"/>
</dbReference>
<comment type="similarity">
    <text evidence="5">Belongs to the CheB family.</text>
</comment>
<feature type="active site" evidence="5 6">
    <location>
        <position position="287"/>
    </location>
</feature>
<evidence type="ECO:0000256" key="5">
    <source>
        <dbReference type="HAMAP-Rule" id="MF_00099"/>
    </source>
</evidence>
<dbReference type="GO" id="GO:0006935">
    <property type="term" value="P:chemotaxis"/>
    <property type="evidence" value="ECO:0007669"/>
    <property type="project" value="UniProtKB-UniRule"/>
</dbReference>
<name>U3B698_VIBPR</name>
<evidence type="ECO:0000256" key="6">
    <source>
        <dbReference type="PROSITE-ProRule" id="PRU00050"/>
    </source>
</evidence>
<dbReference type="Pfam" id="PF01339">
    <property type="entry name" value="CheB_methylest"/>
    <property type="match status" value="1"/>
</dbReference>
<dbReference type="EC" id="3.5.1.44" evidence="5"/>
<comment type="catalytic activity">
    <reaction evidence="4 5">
        <text>[protein]-L-glutamate 5-O-methyl ester + H2O = L-glutamyl-[protein] + methanol + H(+)</text>
        <dbReference type="Rhea" id="RHEA:23236"/>
        <dbReference type="Rhea" id="RHEA-COMP:10208"/>
        <dbReference type="Rhea" id="RHEA-COMP:10311"/>
        <dbReference type="ChEBI" id="CHEBI:15377"/>
        <dbReference type="ChEBI" id="CHEBI:15378"/>
        <dbReference type="ChEBI" id="CHEBI:17790"/>
        <dbReference type="ChEBI" id="CHEBI:29973"/>
        <dbReference type="ChEBI" id="CHEBI:82795"/>
        <dbReference type="EC" id="3.1.1.61"/>
    </reaction>
</comment>
<evidence type="ECO:0000256" key="2">
    <source>
        <dbReference type="ARBA" id="ARBA00022500"/>
    </source>
</evidence>
<dbReference type="EMBL" id="BATJ01000001">
    <property type="protein sequence ID" value="GAD65364.1"/>
    <property type="molecule type" value="Genomic_DNA"/>
</dbReference>
<reference evidence="10 11" key="1">
    <citation type="submission" date="2013-09" db="EMBL/GenBank/DDBJ databases">
        <title>Whole genome shotgun sequence of Vibrio proteolyticus NBRC 13287.</title>
        <authorList>
            <person name="Isaki S."/>
            <person name="Hosoyama A."/>
            <person name="Numata M."/>
            <person name="Hashimoto M."/>
            <person name="Hosoyama Y."/>
            <person name="Tsuchikane K."/>
            <person name="Noguchi M."/>
            <person name="Hirakata S."/>
            <person name="Ichikawa N."/>
            <person name="Ohji S."/>
            <person name="Yamazoe A."/>
            <person name="Fujita N."/>
        </authorList>
    </citation>
    <scope>NUCLEOTIDE SEQUENCE [LARGE SCALE GENOMIC DNA]</scope>
    <source>
        <strain evidence="10 11">NBRC 13287</strain>
    </source>
</reference>
<organism evidence="10 11">
    <name type="scientific">Vibrio proteolyticus NBRC 13287</name>
    <dbReference type="NCBI Taxonomy" id="1219065"/>
    <lineage>
        <taxon>Bacteria</taxon>
        <taxon>Pseudomonadati</taxon>
        <taxon>Pseudomonadota</taxon>
        <taxon>Gammaproteobacteria</taxon>
        <taxon>Vibrionales</taxon>
        <taxon>Vibrionaceae</taxon>
        <taxon>Vibrio</taxon>
    </lineage>
</organism>
<accession>U3B698</accession>
<feature type="active site" evidence="5 6">
    <location>
        <position position="164"/>
    </location>
</feature>
<feature type="domain" description="CheB-type methylesterase" evidence="9">
    <location>
        <begin position="152"/>
        <end position="344"/>
    </location>
</feature>
<evidence type="ECO:0000313" key="11">
    <source>
        <dbReference type="Proteomes" id="UP000016570"/>
    </source>
</evidence>
<dbReference type="InterPro" id="IPR011006">
    <property type="entry name" value="CheY-like_superfamily"/>
</dbReference>
<comment type="function">
    <text evidence="5">Involved in chemotaxis. Part of a chemotaxis signal transduction system that modulates chemotaxis in response to various stimuli. Catalyzes the demethylation of specific methylglutamate residues introduced into the chemoreceptors (methyl-accepting chemotaxis proteins or MCP) by CheR. Also mediates the irreversible deamidation of specific glutamine residues to glutamic acid.</text>
</comment>
<dbReference type="NCBIfam" id="NF009206">
    <property type="entry name" value="PRK12555.1"/>
    <property type="match status" value="1"/>
</dbReference>
<evidence type="ECO:0000313" key="10">
    <source>
        <dbReference type="EMBL" id="GAD65364.1"/>
    </source>
</evidence>
<keyword evidence="11" id="KW-1185">Reference proteome</keyword>
<dbReference type="STRING" id="1219065.VPR01S_01_01370"/>
<gene>
    <name evidence="5 10" type="primary">cheB</name>
    <name evidence="10" type="ORF">VPR01S_01_01370</name>
</gene>
<feature type="domain" description="Response regulatory" evidence="8">
    <location>
        <begin position="5"/>
        <end position="122"/>
    </location>
</feature>
<dbReference type="eggNOG" id="COG2201">
    <property type="taxonomic scope" value="Bacteria"/>
</dbReference>
<dbReference type="SUPFAM" id="SSF52172">
    <property type="entry name" value="CheY-like"/>
    <property type="match status" value="1"/>
</dbReference>
<dbReference type="EC" id="3.1.1.61" evidence="5"/>
<dbReference type="InterPro" id="IPR035909">
    <property type="entry name" value="CheB_C"/>
</dbReference>
<keyword evidence="1 5" id="KW-0963">Cytoplasm</keyword>
<feature type="modified residue" description="4-aspartylphosphate" evidence="5 7">
    <location>
        <position position="56"/>
    </location>
</feature>
<dbReference type="NCBIfam" id="NF001965">
    <property type="entry name" value="PRK00742.1"/>
    <property type="match status" value="1"/>
</dbReference>
<comment type="caution">
    <text evidence="10">The sequence shown here is derived from an EMBL/GenBank/DDBJ whole genome shotgun (WGS) entry which is preliminary data.</text>
</comment>
<evidence type="ECO:0000256" key="1">
    <source>
        <dbReference type="ARBA" id="ARBA00022490"/>
    </source>
</evidence>
<comment type="catalytic activity">
    <reaction evidence="5">
        <text>L-glutaminyl-[protein] + H2O = L-glutamyl-[protein] + NH4(+)</text>
        <dbReference type="Rhea" id="RHEA:16441"/>
        <dbReference type="Rhea" id="RHEA-COMP:10207"/>
        <dbReference type="Rhea" id="RHEA-COMP:10208"/>
        <dbReference type="ChEBI" id="CHEBI:15377"/>
        <dbReference type="ChEBI" id="CHEBI:28938"/>
        <dbReference type="ChEBI" id="CHEBI:29973"/>
        <dbReference type="ChEBI" id="CHEBI:30011"/>
        <dbReference type="EC" id="3.5.1.44"/>
    </reaction>
</comment>
<dbReference type="Gene3D" id="3.40.50.180">
    <property type="entry name" value="Methylesterase CheB, C-terminal domain"/>
    <property type="match status" value="1"/>
</dbReference>
<dbReference type="RefSeq" id="WP_021703356.1">
    <property type="nucleotide sequence ID" value="NZ_BATJ01000001.1"/>
</dbReference>
<sequence>MKVFKVIVVDDSALFRSLLSEIINSDKRLEVVATAEDPYQAREQIKKHKPDVITLDIEMPRMNGLQFLKNLMRLHPLPVVMISSLTQHGQQVTLEALELGAVDYFPKPTQEILSELMNYRQLVIEKVITAARANISGNLHDAAQSPMKKSSHASQVQLIAIGASTGGTEAIRYILSQLPNNLPPIVITQHINPAFSAAFAKRLKQVTSLNSIEVTDSGLMLKPGHIYVAPGNQHLGVEFRGGQLFSQLDDGEKVNRHKPSVDVMFDSIARFPRLKTLAILLTGMGNDGAQGMLNLKQRNSYNLVQDERSSTVWGMPKVAYELNAHHEVLPLQQIPKTIMEKCYG</sequence>
<dbReference type="GO" id="GO:0000156">
    <property type="term" value="F:phosphorelay response regulator activity"/>
    <property type="evidence" value="ECO:0007669"/>
    <property type="project" value="InterPro"/>
</dbReference>
<feature type="active site" evidence="5 6">
    <location>
        <position position="190"/>
    </location>
</feature>
<dbReference type="PANTHER" id="PTHR42872:SF6">
    <property type="entry name" value="PROTEIN-GLUTAMATE METHYLESTERASE_PROTEIN-GLUTAMINE GLUTAMINASE"/>
    <property type="match status" value="1"/>
</dbReference>
<proteinExistence type="inferred from homology"/>
<dbReference type="PROSITE" id="PS50122">
    <property type="entry name" value="CHEB"/>
    <property type="match status" value="1"/>
</dbReference>